<keyword evidence="1" id="KW-0732">Signal</keyword>
<organism evidence="3 4">
    <name type="scientific">Flavobacterium ichthyis</name>
    <dbReference type="NCBI Taxonomy" id="2698827"/>
    <lineage>
        <taxon>Bacteria</taxon>
        <taxon>Pseudomonadati</taxon>
        <taxon>Bacteroidota</taxon>
        <taxon>Flavobacteriia</taxon>
        <taxon>Flavobacteriales</taxon>
        <taxon>Flavobacteriaceae</taxon>
        <taxon>Flavobacterium</taxon>
    </lineage>
</organism>
<evidence type="ECO:0000256" key="1">
    <source>
        <dbReference type="SAM" id="SignalP"/>
    </source>
</evidence>
<evidence type="ECO:0000313" key="3">
    <source>
        <dbReference type="EMBL" id="NBL63958.1"/>
    </source>
</evidence>
<feature type="domain" description="FAS1" evidence="2">
    <location>
        <begin position="37"/>
        <end position="177"/>
    </location>
</feature>
<evidence type="ECO:0000259" key="2">
    <source>
        <dbReference type="PROSITE" id="PS50213"/>
    </source>
</evidence>
<dbReference type="InterPro" id="IPR050904">
    <property type="entry name" value="Adhesion/Biosynth-related"/>
</dbReference>
<dbReference type="PANTHER" id="PTHR10900">
    <property type="entry name" value="PERIOSTIN-RELATED"/>
    <property type="match status" value="1"/>
</dbReference>
<feature type="signal peptide" evidence="1">
    <location>
        <begin position="1"/>
        <end position="22"/>
    </location>
</feature>
<dbReference type="InterPro" id="IPR036378">
    <property type="entry name" value="FAS1_dom_sf"/>
</dbReference>
<dbReference type="SUPFAM" id="SSF82153">
    <property type="entry name" value="FAS1 domain"/>
    <property type="match status" value="1"/>
</dbReference>
<dbReference type="Pfam" id="PF02469">
    <property type="entry name" value="Fasciclin"/>
    <property type="match status" value="1"/>
</dbReference>
<keyword evidence="4" id="KW-1185">Reference proteome</keyword>
<comment type="caution">
    <text evidence="3">The sequence shown here is derived from an EMBL/GenBank/DDBJ whole genome shotgun (WGS) entry which is preliminary data.</text>
</comment>
<dbReference type="SMART" id="SM00554">
    <property type="entry name" value="FAS1"/>
    <property type="match status" value="1"/>
</dbReference>
<evidence type="ECO:0000313" key="4">
    <source>
        <dbReference type="Proteomes" id="UP000798602"/>
    </source>
</evidence>
<dbReference type="PROSITE" id="PS50213">
    <property type="entry name" value="FAS1"/>
    <property type="match status" value="1"/>
</dbReference>
<feature type="chain" id="PRO_5045460452" description="FAS1 domain-containing protein" evidence="1">
    <location>
        <begin position="23"/>
        <end position="179"/>
    </location>
</feature>
<reference evidence="4" key="1">
    <citation type="submission" date="2020-01" db="EMBL/GenBank/DDBJ databases">
        <title>Sphingomonas sp. strain CSW-10.</title>
        <authorList>
            <person name="Chen W.-M."/>
        </authorList>
    </citation>
    <scope>NUCLEOTIDE SEQUENCE [LARGE SCALE GENOMIC DNA]</scope>
    <source>
        <strain evidence="4">NST-5</strain>
    </source>
</reference>
<proteinExistence type="predicted"/>
<dbReference type="Gene3D" id="2.30.180.10">
    <property type="entry name" value="FAS1 domain"/>
    <property type="match status" value="1"/>
</dbReference>
<protein>
    <recommendedName>
        <fullName evidence="2">FAS1 domain-containing protein</fullName>
    </recommendedName>
</protein>
<name>A0ABW9ZAY0_9FLAO</name>
<dbReference type="RefSeq" id="WP_166535786.1">
    <property type="nucleotide sequence ID" value="NZ_JAABLM010000002.1"/>
</dbReference>
<sequence length="179" mass="19682">MTRTKTLAIALFATAVSFSGFAQKTKIQIAGPKMDASKNVVENLAATPELSTISKVFQVCGYNSILSENSNFTILAPSDNVIVDKDAFFDPKNIENTRNFGAYHIIYGKYTIADFANLVSTAKDRKATVKTADGKQIIVTFEKRDMFITDEKGQKSKITFSDVIVNNGVIHGIDKPLQF</sequence>
<dbReference type="EMBL" id="JAABLM010000002">
    <property type="protein sequence ID" value="NBL63958.1"/>
    <property type="molecule type" value="Genomic_DNA"/>
</dbReference>
<dbReference type="InterPro" id="IPR000782">
    <property type="entry name" value="FAS1_domain"/>
</dbReference>
<dbReference type="Proteomes" id="UP000798602">
    <property type="component" value="Unassembled WGS sequence"/>
</dbReference>
<gene>
    <name evidence="3" type="ORF">GV828_01955</name>
</gene>
<accession>A0ABW9ZAY0</accession>